<reference evidence="4" key="1">
    <citation type="journal article" date="2020" name="Stud. Mycol.">
        <title>101 Dothideomycetes genomes: a test case for predicting lifestyles and emergence of pathogens.</title>
        <authorList>
            <person name="Haridas S."/>
            <person name="Albert R."/>
            <person name="Binder M."/>
            <person name="Bloem J."/>
            <person name="Labutti K."/>
            <person name="Salamov A."/>
            <person name="Andreopoulos B."/>
            <person name="Baker S."/>
            <person name="Barry K."/>
            <person name="Bills G."/>
            <person name="Bluhm B."/>
            <person name="Cannon C."/>
            <person name="Castanera R."/>
            <person name="Culley D."/>
            <person name="Daum C."/>
            <person name="Ezra D."/>
            <person name="Gonzalez J."/>
            <person name="Henrissat B."/>
            <person name="Kuo A."/>
            <person name="Liang C."/>
            <person name="Lipzen A."/>
            <person name="Lutzoni F."/>
            <person name="Magnuson J."/>
            <person name="Mondo S."/>
            <person name="Nolan M."/>
            <person name="Ohm R."/>
            <person name="Pangilinan J."/>
            <person name="Park H.-J."/>
            <person name="Ramirez L."/>
            <person name="Alfaro M."/>
            <person name="Sun H."/>
            <person name="Tritt A."/>
            <person name="Yoshinaga Y."/>
            <person name="Zwiers L.-H."/>
            <person name="Turgeon B."/>
            <person name="Goodwin S."/>
            <person name="Spatafora J."/>
            <person name="Crous P."/>
            <person name="Grigoriev I."/>
        </authorList>
    </citation>
    <scope>NUCLEOTIDE SEQUENCE</scope>
    <source>
        <strain evidence="4">CBS 133067</strain>
    </source>
</reference>
<dbReference type="PANTHER" id="PTHR12286:SF5">
    <property type="entry name" value="SACCHAROPINE DEHYDROGENASE-LIKE OXIDOREDUCTASE"/>
    <property type="match status" value="1"/>
</dbReference>
<evidence type="ECO:0000256" key="2">
    <source>
        <dbReference type="SAM" id="Phobius"/>
    </source>
</evidence>
<comment type="similarity">
    <text evidence="1">Belongs to the saccharopine dehydrogenase family.</text>
</comment>
<accession>A0A9P4M824</accession>
<organism evidence="4 5">
    <name type="scientific">Rhizodiscina lignyota</name>
    <dbReference type="NCBI Taxonomy" id="1504668"/>
    <lineage>
        <taxon>Eukaryota</taxon>
        <taxon>Fungi</taxon>
        <taxon>Dikarya</taxon>
        <taxon>Ascomycota</taxon>
        <taxon>Pezizomycotina</taxon>
        <taxon>Dothideomycetes</taxon>
        <taxon>Pleosporomycetidae</taxon>
        <taxon>Aulographales</taxon>
        <taxon>Rhizodiscinaceae</taxon>
        <taxon>Rhizodiscina</taxon>
    </lineage>
</organism>
<dbReference type="Pfam" id="PF03435">
    <property type="entry name" value="Sacchrp_dh_NADP"/>
    <property type="match status" value="1"/>
</dbReference>
<gene>
    <name evidence="4" type="ORF">NA57DRAFT_65397</name>
</gene>
<dbReference type="GO" id="GO:0005811">
    <property type="term" value="C:lipid droplet"/>
    <property type="evidence" value="ECO:0007669"/>
    <property type="project" value="TreeGrafter"/>
</dbReference>
<dbReference type="GO" id="GO:0005739">
    <property type="term" value="C:mitochondrion"/>
    <property type="evidence" value="ECO:0007669"/>
    <property type="project" value="TreeGrafter"/>
</dbReference>
<dbReference type="InterPro" id="IPR036291">
    <property type="entry name" value="NAD(P)-bd_dom_sf"/>
</dbReference>
<dbReference type="GO" id="GO:0005886">
    <property type="term" value="C:plasma membrane"/>
    <property type="evidence" value="ECO:0007669"/>
    <property type="project" value="TreeGrafter"/>
</dbReference>
<evidence type="ECO:0000313" key="4">
    <source>
        <dbReference type="EMBL" id="KAF2101128.1"/>
    </source>
</evidence>
<dbReference type="EMBL" id="ML978124">
    <property type="protein sequence ID" value="KAF2101128.1"/>
    <property type="molecule type" value="Genomic_DNA"/>
</dbReference>
<keyword evidence="2" id="KW-1133">Transmembrane helix</keyword>
<feature type="domain" description="Saccharopine dehydrogenase NADP binding" evidence="3">
    <location>
        <begin position="12"/>
        <end position="140"/>
    </location>
</feature>
<dbReference type="PANTHER" id="PTHR12286">
    <property type="entry name" value="SACCHAROPINE DEHYDROGENASE-LIKE OXIDOREDUCTASE"/>
    <property type="match status" value="1"/>
</dbReference>
<name>A0A9P4M824_9PEZI</name>
<dbReference type="InterPro" id="IPR005097">
    <property type="entry name" value="Sacchrp_dh_NADP-bd"/>
</dbReference>
<evidence type="ECO:0000256" key="1">
    <source>
        <dbReference type="ARBA" id="ARBA00038048"/>
    </source>
</evidence>
<sequence length="419" mass="45967">MAVNASPEYDLILLGATGFTGKLCAEYITQHLPTDLKWAVAGRNWKKLSAVVDDLKSLNADRKSPEIEIAELSSQDLDKLARKARVIITTIGPYHLYGTPVVEACAKAGTHYIDCTGETPWVYHAVQKYHETAKASGAILIPLCGIESAPADVTAYLLASHMRSKYSSGVAQLTHSIQALRGDTSGGTLLSALTIMDSYSVPQLRQSRSPFSLALSRPQAAKPLKPLSYRLFGSFRFPGLGLLTDSLCGVQDRQLVYRTWSLLDGGAFYGPKFTYSSWMRTKSRISAFVFHFGFAAAVVALLFKPLRWLLKKLVKQPGEGPPKDQHSSHFIKVKALATSDSNSRQTAECTMSYSGDMYYLTGLLMSEAAMVLLRPDPSKENWAQKLRGGFLTPATLGEQYVERLRNAGMRIEVGSEGEV</sequence>
<keyword evidence="2" id="KW-0812">Transmembrane</keyword>
<keyword evidence="2" id="KW-0472">Membrane</keyword>
<dbReference type="SUPFAM" id="SSF51735">
    <property type="entry name" value="NAD(P)-binding Rossmann-fold domains"/>
    <property type="match status" value="1"/>
</dbReference>
<dbReference type="AlphaFoldDB" id="A0A9P4M824"/>
<dbReference type="Proteomes" id="UP000799772">
    <property type="component" value="Unassembled WGS sequence"/>
</dbReference>
<comment type="caution">
    <text evidence="4">The sequence shown here is derived from an EMBL/GenBank/DDBJ whole genome shotgun (WGS) entry which is preliminary data.</text>
</comment>
<evidence type="ECO:0000313" key="5">
    <source>
        <dbReference type="Proteomes" id="UP000799772"/>
    </source>
</evidence>
<dbReference type="InterPro" id="IPR051276">
    <property type="entry name" value="Saccharopine_DH-like_oxidrdct"/>
</dbReference>
<protein>
    <recommendedName>
        <fullName evidence="3">Saccharopine dehydrogenase NADP binding domain-containing protein</fullName>
    </recommendedName>
</protein>
<keyword evidence="5" id="KW-1185">Reference proteome</keyword>
<dbReference type="GO" id="GO:0009247">
    <property type="term" value="P:glycolipid biosynthetic process"/>
    <property type="evidence" value="ECO:0007669"/>
    <property type="project" value="TreeGrafter"/>
</dbReference>
<feature type="transmembrane region" description="Helical" evidence="2">
    <location>
        <begin position="285"/>
        <end position="303"/>
    </location>
</feature>
<dbReference type="OrthoDB" id="10268090at2759"/>
<dbReference type="Gene3D" id="3.40.50.720">
    <property type="entry name" value="NAD(P)-binding Rossmann-like Domain"/>
    <property type="match status" value="1"/>
</dbReference>
<proteinExistence type="inferred from homology"/>
<evidence type="ECO:0000259" key="3">
    <source>
        <dbReference type="Pfam" id="PF03435"/>
    </source>
</evidence>